<reference evidence="1" key="1">
    <citation type="submission" date="2017-05" db="UniProtKB">
        <authorList>
            <consortium name="EnsemblMetazoa"/>
        </authorList>
    </citation>
    <scope>IDENTIFICATION</scope>
</reference>
<dbReference type="InParanoid" id="A0A1X7UJV5"/>
<proteinExistence type="predicted"/>
<organism evidence="1">
    <name type="scientific">Amphimedon queenslandica</name>
    <name type="common">Sponge</name>
    <dbReference type="NCBI Taxonomy" id="400682"/>
    <lineage>
        <taxon>Eukaryota</taxon>
        <taxon>Metazoa</taxon>
        <taxon>Porifera</taxon>
        <taxon>Demospongiae</taxon>
        <taxon>Heteroscleromorpha</taxon>
        <taxon>Haplosclerida</taxon>
        <taxon>Niphatidae</taxon>
        <taxon>Amphimedon</taxon>
    </lineage>
</organism>
<sequence length="69" mass="7713">MENEPQLTISTVGVKTVAVSTAVATRLETENHDHQLIQQETDLKLVHKGHSEACLLNIANDKKRTLKQH</sequence>
<protein>
    <submittedName>
        <fullName evidence="1">Uncharacterized protein</fullName>
    </submittedName>
</protein>
<evidence type="ECO:0000313" key="1">
    <source>
        <dbReference type="EnsemblMetazoa" id="Aqu2.1.27736_001"/>
    </source>
</evidence>
<dbReference type="EnsemblMetazoa" id="Aqu2.1.27736_001">
    <property type="protein sequence ID" value="Aqu2.1.27736_001"/>
    <property type="gene ID" value="Aqu2.1.27736"/>
</dbReference>
<accession>A0A1X7UJV5</accession>
<dbReference type="AlphaFoldDB" id="A0A1X7UJV5"/>
<name>A0A1X7UJV5_AMPQE</name>